<sequence>MRAAIQRTLAIAGNTFREAIRMRLFLLLLVTGVVSLAGGLYFQEFNLGSGELRFIADFGFGAMTLFGSIVAVVATVQLIFGEIEHRTVLPILAKPVSRGEFLLGKLIGAWGTVCCFVGMLALALILALWIRESQIIARSGSEIASEDSINYLGVLLFAAMQCMRLMVLACITAFFSSYASSSMFAVFMGFFAWIIGQLRGVLVEQWNQGEASLFSVSGFLSLIVPDLRLFDLGAAAFGASSFDGGQVVGLVLYAGVYATLYGCLAALVLKNREF</sequence>
<feature type="transmembrane region" description="Helical" evidence="1">
    <location>
        <begin position="107"/>
        <end position="130"/>
    </location>
</feature>
<dbReference type="GO" id="GO:0005886">
    <property type="term" value="C:plasma membrane"/>
    <property type="evidence" value="ECO:0007669"/>
    <property type="project" value="UniProtKB-SubCell"/>
</dbReference>
<dbReference type="AlphaFoldDB" id="A0A934RZG6"/>
<feature type="transmembrane region" description="Helical" evidence="1">
    <location>
        <begin position="54"/>
        <end position="80"/>
    </location>
</feature>
<gene>
    <name evidence="2" type="ORF">JIN87_09745</name>
</gene>
<dbReference type="RefSeq" id="WP_200355366.1">
    <property type="nucleotide sequence ID" value="NZ_JAENIL010000015.1"/>
</dbReference>
<keyword evidence="1" id="KW-0812">Transmembrane</keyword>
<keyword evidence="3" id="KW-1185">Reference proteome</keyword>
<proteinExistence type="predicted"/>
<reference evidence="2" key="1">
    <citation type="submission" date="2021-01" db="EMBL/GenBank/DDBJ databases">
        <title>Modified the classification status of verrucomicrobia.</title>
        <authorList>
            <person name="Feng X."/>
        </authorList>
    </citation>
    <scope>NUCLEOTIDE SEQUENCE</scope>
    <source>
        <strain evidence="2">KCTC 13126</strain>
    </source>
</reference>
<keyword evidence="1" id="KW-0472">Membrane</keyword>
<feature type="transmembrane region" description="Helical" evidence="1">
    <location>
        <begin position="181"/>
        <end position="199"/>
    </location>
</feature>
<dbReference type="PANTHER" id="PTHR43471:SF10">
    <property type="entry name" value="SLL1107 PROTEIN"/>
    <property type="match status" value="1"/>
</dbReference>
<feature type="transmembrane region" description="Helical" evidence="1">
    <location>
        <begin position="151"/>
        <end position="175"/>
    </location>
</feature>
<dbReference type="GO" id="GO:0140359">
    <property type="term" value="F:ABC-type transporter activity"/>
    <property type="evidence" value="ECO:0007669"/>
    <property type="project" value="InterPro"/>
</dbReference>
<accession>A0A934RZG6</accession>
<organism evidence="2 3">
    <name type="scientific">Pelagicoccus mobilis</name>
    <dbReference type="NCBI Taxonomy" id="415221"/>
    <lineage>
        <taxon>Bacteria</taxon>
        <taxon>Pseudomonadati</taxon>
        <taxon>Verrucomicrobiota</taxon>
        <taxon>Opitutia</taxon>
        <taxon>Puniceicoccales</taxon>
        <taxon>Pelagicoccaceae</taxon>
        <taxon>Pelagicoccus</taxon>
    </lineage>
</organism>
<name>A0A934RZG6_9BACT</name>
<evidence type="ECO:0000313" key="3">
    <source>
        <dbReference type="Proteomes" id="UP000617628"/>
    </source>
</evidence>
<dbReference type="PANTHER" id="PTHR43471">
    <property type="entry name" value="ABC TRANSPORTER PERMEASE"/>
    <property type="match status" value="1"/>
</dbReference>
<feature type="transmembrane region" description="Helical" evidence="1">
    <location>
        <begin position="250"/>
        <end position="269"/>
    </location>
</feature>
<evidence type="ECO:0000313" key="2">
    <source>
        <dbReference type="EMBL" id="MBK1877152.1"/>
    </source>
</evidence>
<keyword evidence="1" id="KW-1133">Transmembrane helix</keyword>
<evidence type="ECO:0000256" key="1">
    <source>
        <dbReference type="SAM" id="Phobius"/>
    </source>
</evidence>
<comment type="caution">
    <text evidence="2">The sequence shown here is derived from an EMBL/GenBank/DDBJ whole genome shotgun (WGS) entry which is preliminary data.</text>
</comment>
<dbReference type="EMBL" id="JAENIL010000015">
    <property type="protein sequence ID" value="MBK1877152.1"/>
    <property type="molecule type" value="Genomic_DNA"/>
</dbReference>
<feature type="transmembrane region" description="Helical" evidence="1">
    <location>
        <begin position="24"/>
        <end position="42"/>
    </location>
</feature>
<dbReference type="Pfam" id="PF12679">
    <property type="entry name" value="ABC2_membrane_2"/>
    <property type="match status" value="1"/>
</dbReference>
<protein>
    <submittedName>
        <fullName evidence="2">ABC transporter permease subunit</fullName>
    </submittedName>
</protein>
<dbReference type="Proteomes" id="UP000617628">
    <property type="component" value="Unassembled WGS sequence"/>
</dbReference>